<protein>
    <recommendedName>
        <fullName evidence="4">Protein HEATR9</fullName>
    </recommendedName>
</protein>
<evidence type="ECO:0008006" key="4">
    <source>
        <dbReference type="Google" id="ProtNLM"/>
    </source>
</evidence>
<dbReference type="PANTHER" id="PTHR38323">
    <property type="entry name" value="PROTEIN HEATR9"/>
    <property type="match status" value="1"/>
</dbReference>
<evidence type="ECO:0000256" key="1">
    <source>
        <dbReference type="SAM" id="MobiDB-lite"/>
    </source>
</evidence>
<sequence>ELRKATAPVHLPLSCYLMPKEEFPPSPEYWRLHPSKPNAVPYCYFNKSEIYSHWHTLYGHQEERDAQKMSQKKRDHPRYLKEGTHGQMIYLPMSKLTIRSQVGSRTLEPTSEALKQQRLKALGCLGVGDKFVMEALRRVAQTGSEKVKYEAYRSLAILGCLNKHVIQALISQLKGQNEGRKMETLTGLRVALNSWAAVSEDKRTPVEDEEKLVSVLQILIKKSSNKIALEAALSLGFLRPCSNMAQEFLLQFLYQQPKTEQMKALRMLVKIMHVYTDTVIRAILDQLYSDVLEDRLEANQMLRTIGLEQIKAHGLEELTFDRLRKKTYNEPFFAMRQAVAKTVEVLKMKPTMINLVEAQLMNPNDTARQEAVTSLSVLGIRNPQVFHLLLDMLDAEENQAVKTSLQETLILRASIDPWIQNKVKNKIFFVCEAPKTNVKIEPTRFRKQPEIPEELNIQDFRLAKLNPLFVAKSSTKVEQKKKLPAFPPCFLKPQKHKPQATGPWEPSIRTLAENSK</sequence>
<keyword evidence="3" id="KW-1185">Reference proteome</keyword>
<dbReference type="InterPro" id="IPR052873">
    <property type="entry name" value="HEATR9"/>
</dbReference>
<dbReference type="InterPro" id="IPR016024">
    <property type="entry name" value="ARM-type_fold"/>
</dbReference>
<feature type="non-terminal residue" evidence="2">
    <location>
        <position position="1"/>
    </location>
</feature>
<dbReference type="AlphaFoldDB" id="L9KGX1"/>
<dbReference type="EMBL" id="KB320859">
    <property type="protein sequence ID" value="ELW61734.1"/>
    <property type="molecule type" value="Genomic_DNA"/>
</dbReference>
<evidence type="ECO:0000313" key="3">
    <source>
        <dbReference type="Proteomes" id="UP000011518"/>
    </source>
</evidence>
<dbReference type="InParanoid" id="L9KGX1"/>
<reference evidence="3" key="2">
    <citation type="journal article" date="2013" name="Nat. Commun.">
        <title>Genome of the Chinese tree shrew.</title>
        <authorList>
            <person name="Fan Y."/>
            <person name="Huang Z.Y."/>
            <person name="Cao C.C."/>
            <person name="Chen C.S."/>
            <person name="Chen Y.X."/>
            <person name="Fan D.D."/>
            <person name="He J."/>
            <person name="Hou H.L."/>
            <person name="Hu L."/>
            <person name="Hu X.T."/>
            <person name="Jiang X.T."/>
            <person name="Lai R."/>
            <person name="Lang Y.S."/>
            <person name="Liang B."/>
            <person name="Liao S.G."/>
            <person name="Mu D."/>
            <person name="Ma Y.Y."/>
            <person name="Niu Y.Y."/>
            <person name="Sun X.Q."/>
            <person name="Xia J.Q."/>
            <person name="Xiao J."/>
            <person name="Xiong Z.Q."/>
            <person name="Xu L."/>
            <person name="Yang L."/>
            <person name="Zhang Y."/>
            <person name="Zhao W."/>
            <person name="Zhao X.D."/>
            <person name="Zheng Y.T."/>
            <person name="Zhou J.M."/>
            <person name="Zhu Y.B."/>
            <person name="Zhang G.J."/>
            <person name="Wang J."/>
            <person name="Yao Y.G."/>
        </authorList>
    </citation>
    <scope>NUCLEOTIDE SEQUENCE [LARGE SCALE GENOMIC DNA]</scope>
</reference>
<dbReference type="SUPFAM" id="SSF48371">
    <property type="entry name" value="ARM repeat"/>
    <property type="match status" value="1"/>
</dbReference>
<dbReference type="InterPro" id="IPR011989">
    <property type="entry name" value="ARM-like"/>
</dbReference>
<dbReference type="PANTHER" id="PTHR38323:SF1">
    <property type="entry name" value="PROTEIN HEATR9"/>
    <property type="match status" value="1"/>
</dbReference>
<dbReference type="Proteomes" id="UP000011518">
    <property type="component" value="Unassembled WGS sequence"/>
</dbReference>
<name>L9KGX1_TUPCH</name>
<dbReference type="Gene3D" id="1.25.10.10">
    <property type="entry name" value="Leucine-rich Repeat Variant"/>
    <property type="match status" value="1"/>
</dbReference>
<organism evidence="2 3">
    <name type="scientific">Tupaia chinensis</name>
    <name type="common">Chinese tree shrew</name>
    <name type="synonym">Tupaia belangeri chinensis</name>
    <dbReference type="NCBI Taxonomy" id="246437"/>
    <lineage>
        <taxon>Eukaryota</taxon>
        <taxon>Metazoa</taxon>
        <taxon>Chordata</taxon>
        <taxon>Craniata</taxon>
        <taxon>Vertebrata</taxon>
        <taxon>Euteleostomi</taxon>
        <taxon>Mammalia</taxon>
        <taxon>Eutheria</taxon>
        <taxon>Euarchontoglires</taxon>
        <taxon>Scandentia</taxon>
        <taxon>Tupaiidae</taxon>
        <taxon>Tupaia</taxon>
    </lineage>
</organism>
<dbReference type="STRING" id="246437.L9KGX1"/>
<feature type="region of interest" description="Disordered" evidence="1">
    <location>
        <begin position="492"/>
        <end position="516"/>
    </location>
</feature>
<dbReference type="eggNOG" id="ENOG502S0KU">
    <property type="taxonomic scope" value="Eukaryota"/>
</dbReference>
<proteinExistence type="predicted"/>
<accession>L9KGX1</accession>
<gene>
    <name evidence="2" type="ORF">TREES_T100005525</name>
</gene>
<reference evidence="3" key="1">
    <citation type="submission" date="2012-07" db="EMBL/GenBank/DDBJ databases">
        <title>Genome of the Chinese tree shrew, a rising model animal genetically related to primates.</title>
        <authorList>
            <person name="Zhang G."/>
            <person name="Fan Y."/>
            <person name="Yao Y."/>
            <person name="Huang Z."/>
        </authorList>
    </citation>
    <scope>NUCLEOTIDE SEQUENCE [LARGE SCALE GENOMIC DNA]</scope>
</reference>
<evidence type="ECO:0000313" key="2">
    <source>
        <dbReference type="EMBL" id="ELW61734.1"/>
    </source>
</evidence>